<dbReference type="EMBL" id="JARK01001345">
    <property type="protein sequence ID" value="EYC26938.1"/>
    <property type="molecule type" value="Genomic_DNA"/>
</dbReference>
<name>A0A016VJJ9_9BILA</name>
<sequence>MGTKQSWRYLCTRFEDQGSNTDAPGLATGQGVPSMPATRPRRLPGATHRDPPFRHCRSANKNKVVFADVLVHSEYTWDTYAVRPQRQCHTLYRNLKIFIVKRFIFRISANSMQAIESIIYSPKSIQEKQMTN</sequence>
<reference evidence="3" key="1">
    <citation type="journal article" date="2015" name="Nat. Genet.">
        <title>The genome and transcriptome of the zoonotic hookworm Ancylostoma ceylanicum identify infection-specific gene families.</title>
        <authorList>
            <person name="Schwarz E.M."/>
            <person name="Hu Y."/>
            <person name="Antoshechkin I."/>
            <person name="Miller M.M."/>
            <person name="Sternberg P.W."/>
            <person name="Aroian R.V."/>
        </authorList>
    </citation>
    <scope>NUCLEOTIDE SEQUENCE</scope>
    <source>
        <strain evidence="3">HY135</strain>
    </source>
</reference>
<gene>
    <name evidence="2" type="primary">Acey_s0009.g435</name>
    <name evidence="2" type="ORF">Y032_0009g435</name>
</gene>
<organism evidence="2 3">
    <name type="scientific">Ancylostoma ceylanicum</name>
    <dbReference type="NCBI Taxonomy" id="53326"/>
    <lineage>
        <taxon>Eukaryota</taxon>
        <taxon>Metazoa</taxon>
        <taxon>Ecdysozoa</taxon>
        <taxon>Nematoda</taxon>
        <taxon>Chromadorea</taxon>
        <taxon>Rhabditida</taxon>
        <taxon>Rhabditina</taxon>
        <taxon>Rhabditomorpha</taxon>
        <taxon>Strongyloidea</taxon>
        <taxon>Ancylostomatidae</taxon>
        <taxon>Ancylostomatinae</taxon>
        <taxon>Ancylostoma</taxon>
    </lineage>
</organism>
<accession>A0A016VJJ9</accession>
<dbReference type="Proteomes" id="UP000024635">
    <property type="component" value="Unassembled WGS sequence"/>
</dbReference>
<evidence type="ECO:0000256" key="1">
    <source>
        <dbReference type="SAM" id="MobiDB-lite"/>
    </source>
</evidence>
<dbReference type="AlphaFoldDB" id="A0A016VJJ9"/>
<comment type="caution">
    <text evidence="2">The sequence shown here is derived from an EMBL/GenBank/DDBJ whole genome shotgun (WGS) entry which is preliminary data.</text>
</comment>
<proteinExistence type="predicted"/>
<keyword evidence="3" id="KW-1185">Reference proteome</keyword>
<protein>
    <submittedName>
        <fullName evidence="2">Uncharacterized protein</fullName>
    </submittedName>
</protein>
<evidence type="ECO:0000313" key="2">
    <source>
        <dbReference type="EMBL" id="EYC26938.1"/>
    </source>
</evidence>
<evidence type="ECO:0000313" key="3">
    <source>
        <dbReference type="Proteomes" id="UP000024635"/>
    </source>
</evidence>
<feature type="region of interest" description="Disordered" evidence="1">
    <location>
        <begin position="16"/>
        <end position="54"/>
    </location>
</feature>